<reference evidence="1" key="1">
    <citation type="submission" date="2021-01" db="EMBL/GenBank/DDBJ databases">
        <title>Whole genome shotgun sequence of Dactylosporangium siamense NBRC 106093.</title>
        <authorList>
            <person name="Komaki H."/>
            <person name="Tamura T."/>
        </authorList>
    </citation>
    <scope>NUCLEOTIDE SEQUENCE</scope>
    <source>
        <strain evidence="1">NBRC 106093</strain>
    </source>
</reference>
<protein>
    <recommendedName>
        <fullName evidence="3">GrpB family protein</fullName>
    </recommendedName>
</protein>
<name>A0A919PUF7_9ACTN</name>
<evidence type="ECO:0008006" key="3">
    <source>
        <dbReference type="Google" id="ProtNLM"/>
    </source>
</evidence>
<evidence type="ECO:0000313" key="1">
    <source>
        <dbReference type="EMBL" id="GIG48635.1"/>
    </source>
</evidence>
<proteinExistence type="predicted"/>
<dbReference type="SUPFAM" id="SSF81301">
    <property type="entry name" value="Nucleotidyltransferase"/>
    <property type="match status" value="1"/>
</dbReference>
<dbReference type="InterPro" id="IPR007344">
    <property type="entry name" value="GrpB/CoaE"/>
</dbReference>
<dbReference type="AlphaFoldDB" id="A0A919PUF7"/>
<dbReference type="RefSeq" id="WP_203850337.1">
    <property type="nucleotide sequence ID" value="NZ_BAAAVW010000023.1"/>
</dbReference>
<keyword evidence="2" id="KW-1185">Reference proteome</keyword>
<organism evidence="1 2">
    <name type="scientific">Dactylosporangium siamense</name>
    <dbReference type="NCBI Taxonomy" id="685454"/>
    <lineage>
        <taxon>Bacteria</taxon>
        <taxon>Bacillati</taxon>
        <taxon>Actinomycetota</taxon>
        <taxon>Actinomycetes</taxon>
        <taxon>Micromonosporales</taxon>
        <taxon>Micromonosporaceae</taxon>
        <taxon>Dactylosporangium</taxon>
    </lineage>
</organism>
<dbReference type="Pfam" id="PF04229">
    <property type="entry name" value="GrpB"/>
    <property type="match status" value="1"/>
</dbReference>
<dbReference type="Proteomes" id="UP000660611">
    <property type="component" value="Unassembled WGS sequence"/>
</dbReference>
<dbReference type="PANTHER" id="PTHR34822:SF1">
    <property type="entry name" value="GRPB FAMILY PROTEIN"/>
    <property type="match status" value="1"/>
</dbReference>
<dbReference type="PANTHER" id="PTHR34822">
    <property type="entry name" value="GRPB DOMAIN PROTEIN (AFU_ORTHOLOGUE AFUA_1G01530)"/>
    <property type="match status" value="1"/>
</dbReference>
<dbReference type="EMBL" id="BONQ01000107">
    <property type="protein sequence ID" value="GIG48635.1"/>
    <property type="molecule type" value="Genomic_DNA"/>
</dbReference>
<sequence>MTIEVRDHDPGWPSAARRAIEELAAALPGAVEHVGSTAVPGLAAKPVIDLMAATPALDAVLAVEDVLAGLGYHRLETGMRERLFYRRDGEPVAYHLHVVTEASWDTRNERLLRDHLLQEPADREAYGALKRELAAAGHDGDTYTRAKTALIQRMVDAARERRGLPRVDVWED</sequence>
<dbReference type="Gene3D" id="3.30.460.10">
    <property type="entry name" value="Beta Polymerase, domain 2"/>
    <property type="match status" value="1"/>
</dbReference>
<accession>A0A919PUF7</accession>
<comment type="caution">
    <text evidence="1">The sequence shown here is derived from an EMBL/GenBank/DDBJ whole genome shotgun (WGS) entry which is preliminary data.</text>
</comment>
<dbReference type="InterPro" id="IPR043519">
    <property type="entry name" value="NT_sf"/>
</dbReference>
<gene>
    <name evidence="1" type="ORF">Dsi01nite_066760</name>
</gene>
<evidence type="ECO:0000313" key="2">
    <source>
        <dbReference type="Proteomes" id="UP000660611"/>
    </source>
</evidence>